<protein>
    <submittedName>
        <fullName evidence="2">NACHT_domain-containing protein</fullName>
    </submittedName>
</protein>
<keyword evidence="3" id="KW-1185">Reference proteome</keyword>
<accession>A0ABP1I0Q4</accession>
<proteinExistence type="predicted"/>
<dbReference type="SUPFAM" id="SSF141571">
    <property type="entry name" value="Pentapeptide repeat-like"/>
    <property type="match status" value="1"/>
</dbReference>
<gene>
    <name evidence="2" type="ORF">HINF_LOCUS18769</name>
</gene>
<evidence type="ECO:0000313" key="2">
    <source>
        <dbReference type="EMBL" id="CAL6004192.1"/>
    </source>
</evidence>
<name>A0ABP1I0Q4_9EUKA</name>
<dbReference type="EMBL" id="CAXDID020000048">
    <property type="protein sequence ID" value="CAL6004192.1"/>
    <property type="molecule type" value="Genomic_DNA"/>
</dbReference>
<keyword evidence="1" id="KW-0472">Membrane</keyword>
<evidence type="ECO:0000313" key="3">
    <source>
        <dbReference type="Proteomes" id="UP001642409"/>
    </source>
</evidence>
<comment type="caution">
    <text evidence="2">The sequence shown here is derived from an EMBL/GenBank/DDBJ whole genome shotgun (WGS) entry which is preliminary data.</text>
</comment>
<dbReference type="Gene3D" id="2.160.20.80">
    <property type="entry name" value="E3 ubiquitin-protein ligase SopA"/>
    <property type="match status" value="1"/>
</dbReference>
<dbReference type="Pfam" id="PF00805">
    <property type="entry name" value="Pentapeptide"/>
    <property type="match status" value="1"/>
</dbReference>
<evidence type="ECO:0000256" key="1">
    <source>
        <dbReference type="SAM" id="Phobius"/>
    </source>
</evidence>
<feature type="transmembrane region" description="Helical" evidence="1">
    <location>
        <begin position="39"/>
        <end position="60"/>
    </location>
</feature>
<keyword evidence="1" id="KW-0812">Transmembrane</keyword>
<organism evidence="2 3">
    <name type="scientific">Hexamita inflata</name>
    <dbReference type="NCBI Taxonomy" id="28002"/>
    <lineage>
        <taxon>Eukaryota</taxon>
        <taxon>Metamonada</taxon>
        <taxon>Diplomonadida</taxon>
        <taxon>Hexamitidae</taxon>
        <taxon>Hexamitinae</taxon>
        <taxon>Hexamita</taxon>
    </lineage>
</organism>
<dbReference type="InterPro" id="IPR001646">
    <property type="entry name" value="5peptide_repeat"/>
</dbReference>
<keyword evidence="1" id="KW-1133">Transmembrane helix</keyword>
<reference evidence="2 3" key="1">
    <citation type="submission" date="2024-07" db="EMBL/GenBank/DDBJ databases">
        <authorList>
            <person name="Akdeniz Z."/>
        </authorList>
    </citation>
    <scope>NUCLEOTIDE SEQUENCE [LARGE SCALE GENOMIC DNA]</scope>
</reference>
<sequence>MLKYNDTQLIFQCDIYVFGDGQKMIYSSPLYQKITKFSCFRVLIVVQYSVVALFFIYIAAISELTIFSKQMNVFQLQLSNSRKRDHHSQTQQTNLSEIKTLETPGANLSLAMLEGSDFTGADLSNVDFQSVWLVNVKFNGSNMSNIEFGQRANISTQSAVLCTTFDKSEKHIICSLRNGKLKCLKLILQRYQENFSIMIM</sequence>
<dbReference type="Proteomes" id="UP001642409">
    <property type="component" value="Unassembled WGS sequence"/>
</dbReference>